<protein>
    <submittedName>
        <fullName evidence="2">DUF4832 domain-containing protein</fullName>
    </submittedName>
</protein>
<accession>A0A3Q9BKG2</accession>
<dbReference type="AlphaFoldDB" id="A0A3Q9BKG2"/>
<dbReference type="Proteomes" id="UP000273326">
    <property type="component" value="Chromosome"/>
</dbReference>
<dbReference type="OrthoDB" id="9761426at2"/>
<reference evidence="3" key="1">
    <citation type="submission" date="2018-12" db="EMBL/GenBank/DDBJ databases">
        <title>Complete genome sequencing of Jeotgalibaca sp. H21T32.</title>
        <authorList>
            <person name="Bae J.-W."/>
            <person name="Lee S.-Y."/>
        </authorList>
    </citation>
    <scope>NUCLEOTIDE SEQUENCE [LARGE SCALE GENOMIC DNA]</scope>
    <source>
        <strain evidence="3">H21T32</strain>
    </source>
</reference>
<dbReference type="KEGG" id="jeh:EJN90_00795"/>
<evidence type="ECO:0000313" key="3">
    <source>
        <dbReference type="Proteomes" id="UP000273326"/>
    </source>
</evidence>
<sequence>MPPISVPVSHDTSDLFQEGTKKVLEAIGYRIGIKEMEMDISRFSDKIKIKLLWENTGLAPMYWDWPAYLYLENSSGELIDKIMIDIKLSKLLPGIEKKTKNEIHLEYPSEENYSIYIGIEDPERNEPAVYFAMDTERKGTLSLLHVFTED</sequence>
<proteinExistence type="predicted"/>
<organism evidence="2 3">
    <name type="scientific">Jeotgalibaca ciconiae</name>
    <dbReference type="NCBI Taxonomy" id="2496265"/>
    <lineage>
        <taxon>Bacteria</taxon>
        <taxon>Bacillati</taxon>
        <taxon>Bacillota</taxon>
        <taxon>Bacilli</taxon>
        <taxon>Lactobacillales</taxon>
        <taxon>Carnobacteriaceae</taxon>
        <taxon>Jeotgalibaca</taxon>
    </lineage>
</organism>
<dbReference type="EMBL" id="CP034465">
    <property type="protein sequence ID" value="AZP03320.1"/>
    <property type="molecule type" value="Genomic_DNA"/>
</dbReference>
<name>A0A3Q9BKG2_9LACT</name>
<feature type="domain" description="DUF4832" evidence="1">
    <location>
        <begin position="21"/>
        <end position="125"/>
    </location>
</feature>
<dbReference type="InterPro" id="IPR032267">
    <property type="entry name" value="DUF4832"/>
</dbReference>
<evidence type="ECO:0000313" key="2">
    <source>
        <dbReference type="EMBL" id="AZP03320.1"/>
    </source>
</evidence>
<keyword evidence="3" id="KW-1185">Reference proteome</keyword>
<evidence type="ECO:0000259" key="1">
    <source>
        <dbReference type="Pfam" id="PF16116"/>
    </source>
</evidence>
<dbReference type="Pfam" id="PF16116">
    <property type="entry name" value="DUF4832"/>
    <property type="match status" value="1"/>
</dbReference>
<gene>
    <name evidence="2" type="ORF">EJN90_00795</name>
</gene>